<organism evidence="1 2">
    <name type="scientific">Flavobacterium seoulense</name>
    <dbReference type="NCBI Taxonomy" id="1492738"/>
    <lineage>
        <taxon>Bacteria</taxon>
        <taxon>Pseudomonadati</taxon>
        <taxon>Bacteroidota</taxon>
        <taxon>Flavobacteriia</taxon>
        <taxon>Flavobacteriales</taxon>
        <taxon>Flavobacteriaceae</taxon>
        <taxon>Flavobacterium</taxon>
    </lineage>
</organism>
<name>A0A066WPZ6_9FLAO</name>
<evidence type="ECO:0008006" key="3">
    <source>
        <dbReference type="Google" id="ProtNLM"/>
    </source>
</evidence>
<accession>A0A066WPZ6</accession>
<dbReference type="EMBL" id="JNCA01000021">
    <property type="protein sequence ID" value="KDN54648.1"/>
    <property type="molecule type" value="Genomic_DNA"/>
</dbReference>
<sequence length="162" mass="19006">MEIEFLKNFSQNNIINNKSSIIGISLSQIEELEKVYNNGKLFPKVLRELLFLAGDSYYALKRIWYKNQQEIQTLSREWLQEYNITIEKPFFVIAAYGVGESFSFVYLDESENPIVHQTFLPSNNKMIIKNLDKTLTDYINLGITFIKDMRLLTDNETHILSH</sequence>
<protein>
    <recommendedName>
        <fullName evidence="3">Knr4/Smi1-like domain-containing protein</fullName>
    </recommendedName>
</protein>
<dbReference type="OrthoDB" id="1189226at2"/>
<dbReference type="eggNOG" id="ENOG5033G02">
    <property type="taxonomic scope" value="Bacteria"/>
</dbReference>
<evidence type="ECO:0000313" key="2">
    <source>
        <dbReference type="Proteomes" id="UP000027064"/>
    </source>
</evidence>
<comment type="caution">
    <text evidence="1">The sequence shown here is derived from an EMBL/GenBank/DDBJ whole genome shotgun (WGS) entry which is preliminary data.</text>
</comment>
<keyword evidence="2" id="KW-1185">Reference proteome</keyword>
<dbReference type="Proteomes" id="UP000027064">
    <property type="component" value="Unassembled WGS sequence"/>
</dbReference>
<gene>
    <name evidence="1" type="ORF">FEM21_23710</name>
</gene>
<dbReference type="STRING" id="1492738.FEM21_23710"/>
<evidence type="ECO:0000313" key="1">
    <source>
        <dbReference type="EMBL" id="KDN54648.1"/>
    </source>
</evidence>
<dbReference type="PATRIC" id="fig|1492738.3.peg.2358"/>
<dbReference type="AlphaFoldDB" id="A0A066WPZ6"/>
<proteinExistence type="predicted"/>
<dbReference type="RefSeq" id="WP_035660572.1">
    <property type="nucleotide sequence ID" value="NZ_JNCA01000021.1"/>
</dbReference>
<reference evidence="1 2" key="1">
    <citation type="submission" date="2014-05" db="EMBL/GenBank/DDBJ databases">
        <title>Genome Sequence of Flavobacterium sp. EM1321.</title>
        <authorList>
            <person name="Shin S.-K."/>
            <person name="Yi H."/>
        </authorList>
    </citation>
    <scope>NUCLEOTIDE SEQUENCE [LARGE SCALE GENOMIC DNA]</scope>
    <source>
        <strain evidence="1 2">EM1321</strain>
    </source>
</reference>